<proteinExistence type="predicted"/>
<dbReference type="PANTHER" id="PTHR33112:SF12">
    <property type="entry name" value="HETEROKARYON INCOMPATIBILITY DOMAIN-CONTAINING PROTEIN"/>
    <property type="match status" value="1"/>
</dbReference>
<dbReference type="PANTHER" id="PTHR33112">
    <property type="entry name" value="DOMAIN PROTEIN, PUTATIVE-RELATED"/>
    <property type="match status" value="1"/>
</dbReference>
<sequence>MRTWQETETRHSKEQLYSRSGLSGFMGMISTTTQDAVQVIKEIRMRYLWTDEICIFEDDPGGKQLLMGSMDAIYARATLTIVAAQGKRIQAHEVRIQVAAAPLKHLLLECLWSTRGWTYQKALLCARLLFSPTNYAVHFTCICTTWSEDKECISEWTLPPWKFSTGSQYGCRQNIGDNTLLAPEREEVDNLGHLFQKANFTIEIDISYDAADIFGLLEALIDVESTFGLPKPRLEEFLF</sequence>
<evidence type="ECO:0000313" key="2">
    <source>
        <dbReference type="EMBL" id="CAG8952929.1"/>
    </source>
</evidence>
<dbReference type="Proteomes" id="UP000696280">
    <property type="component" value="Unassembled WGS sequence"/>
</dbReference>
<protein>
    <recommendedName>
        <fullName evidence="1">Heterokaryon incompatibility domain-containing protein</fullName>
    </recommendedName>
</protein>
<keyword evidence="3" id="KW-1185">Reference proteome</keyword>
<dbReference type="Pfam" id="PF06985">
    <property type="entry name" value="HET"/>
    <property type="match status" value="1"/>
</dbReference>
<evidence type="ECO:0000313" key="3">
    <source>
        <dbReference type="Proteomes" id="UP000696280"/>
    </source>
</evidence>
<accession>A0A9N9KSZ9</accession>
<evidence type="ECO:0000259" key="1">
    <source>
        <dbReference type="Pfam" id="PF06985"/>
    </source>
</evidence>
<feature type="domain" description="Heterokaryon incompatibility" evidence="1">
    <location>
        <begin position="4"/>
        <end position="91"/>
    </location>
</feature>
<dbReference type="OrthoDB" id="3563405at2759"/>
<organism evidence="2 3">
    <name type="scientific">Hymenoscyphus fraxineus</name>
    <dbReference type="NCBI Taxonomy" id="746836"/>
    <lineage>
        <taxon>Eukaryota</taxon>
        <taxon>Fungi</taxon>
        <taxon>Dikarya</taxon>
        <taxon>Ascomycota</taxon>
        <taxon>Pezizomycotina</taxon>
        <taxon>Leotiomycetes</taxon>
        <taxon>Helotiales</taxon>
        <taxon>Helotiaceae</taxon>
        <taxon>Hymenoscyphus</taxon>
    </lineage>
</organism>
<dbReference type="EMBL" id="CAJVRL010000048">
    <property type="protein sequence ID" value="CAG8952929.1"/>
    <property type="molecule type" value="Genomic_DNA"/>
</dbReference>
<name>A0A9N9KSZ9_9HELO</name>
<comment type="caution">
    <text evidence="2">The sequence shown here is derived from an EMBL/GenBank/DDBJ whole genome shotgun (WGS) entry which is preliminary data.</text>
</comment>
<reference evidence="2" key="1">
    <citation type="submission" date="2021-07" db="EMBL/GenBank/DDBJ databases">
        <authorList>
            <person name="Durling M."/>
        </authorList>
    </citation>
    <scope>NUCLEOTIDE SEQUENCE</scope>
</reference>
<dbReference type="AlphaFoldDB" id="A0A9N9KSZ9"/>
<gene>
    <name evidence="2" type="ORF">HYFRA_00007644</name>
</gene>
<dbReference type="InterPro" id="IPR010730">
    <property type="entry name" value="HET"/>
</dbReference>